<dbReference type="EMBL" id="BONI01000001">
    <property type="protein sequence ID" value="GIG03306.1"/>
    <property type="molecule type" value="Genomic_DNA"/>
</dbReference>
<gene>
    <name evidence="2" type="ORF">Cco03nite_00060</name>
</gene>
<dbReference type="AlphaFoldDB" id="A0A8J3KUA0"/>
<dbReference type="InterPro" id="IPR052698">
    <property type="entry name" value="MoCofactor_Util/Proc"/>
</dbReference>
<dbReference type="InterPro" id="IPR027051">
    <property type="entry name" value="XdhC_Rossmann_dom"/>
</dbReference>
<protein>
    <submittedName>
        <fullName evidence="2">Xanthine dehydrogenase accessory factor</fullName>
    </submittedName>
</protein>
<dbReference type="PANTHER" id="PTHR30388:SF6">
    <property type="entry name" value="XANTHINE DEHYDROGENASE SUBUNIT A-RELATED"/>
    <property type="match status" value="1"/>
</dbReference>
<proteinExistence type="predicted"/>
<feature type="domain" description="XdhC Rossmann" evidence="1">
    <location>
        <begin position="26"/>
        <end position="162"/>
    </location>
</feature>
<reference evidence="2 3" key="1">
    <citation type="submission" date="2021-01" db="EMBL/GenBank/DDBJ databases">
        <title>Whole genome shotgun sequence of Catellatospora coxensis NBRC 107359.</title>
        <authorList>
            <person name="Komaki H."/>
            <person name="Tamura T."/>
        </authorList>
    </citation>
    <scope>NUCLEOTIDE SEQUENCE [LARGE SCALE GENOMIC DNA]</scope>
    <source>
        <strain evidence="2 3">NBRC 107359</strain>
    </source>
</reference>
<dbReference type="Gene3D" id="3.40.50.720">
    <property type="entry name" value="NAD(P)-binding Rossmann-like Domain"/>
    <property type="match status" value="1"/>
</dbReference>
<organism evidence="2 3">
    <name type="scientific">Catellatospora coxensis</name>
    <dbReference type="NCBI Taxonomy" id="310354"/>
    <lineage>
        <taxon>Bacteria</taxon>
        <taxon>Bacillati</taxon>
        <taxon>Actinomycetota</taxon>
        <taxon>Actinomycetes</taxon>
        <taxon>Micromonosporales</taxon>
        <taxon>Micromonosporaceae</taxon>
        <taxon>Catellatospora</taxon>
    </lineage>
</organism>
<name>A0A8J3KUA0_9ACTN</name>
<dbReference type="Pfam" id="PF13478">
    <property type="entry name" value="XdhC_C"/>
    <property type="match status" value="1"/>
</dbReference>
<dbReference type="RefSeq" id="WP_203687795.1">
    <property type="nucleotide sequence ID" value="NZ_BAAALC010000099.1"/>
</dbReference>
<evidence type="ECO:0000313" key="3">
    <source>
        <dbReference type="Proteomes" id="UP000630887"/>
    </source>
</evidence>
<evidence type="ECO:0000313" key="2">
    <source>
        <dbReference type="EMBL" id="GIG03306.1"/>
    </source>
</evidence>
<accession>A0A8J3KUA0</accession>
<comment type="caution">
    <text evidence="2">The sequence shown here is derived from an EMBL/GenBank/DDBJ whole genome shotgun (WGS) entry which is preliminary data.</text>
</comment>
<evidence type="ECO:0000259" key="1">
    <source>
        <dbReference type="Pfam" id="PF13478"/>
    </source>
</evidence>
<sequence length="176" mass="18627">MAHRHTDPACAAAHGDLPAPHGARTLVAVFASPVAEHLLHFGHDLGYRTVLVEPDLHLIESVSRPEHLRLASTVDPSFADGDADVVVTDHDRAELGAILDAALQTRARWIGVMGSPRHTAPHVAALRERGVGESAVARVHRPIGLNIGSRTPAEIAVATLAGLIADRNDRPGGFAF</sequence>
<dbReference type="PANTHER" id="PTHR30388">
    <property type="entry name" value="ALDEHYDE OXIDOREDUCTASE MOLYBDENUM COFACTOR ASSEMBLY PROTEIN"/>
    <property type="match status" value="1"/>
</dbReference>
<keyword evidence="3" id="KW-1185">Reference proteome</keyword>
<dbReference type="Proteomes" id="UP000630887">
    <property type="component" value="Unassembled WGS sequence"/>
</dbReference>